<dbReference type="InterPro" id="IPR013328">
    <property type="entry name" value="6PGD_dom2"/>
</dbReference>
<evidence type="ECO:0000256" key="2">
    <source>
        <dbReference type="ARBA" id="ARBA00023002"/>
    </source>
</evidence>
<organism evidence="6 7">
    <name type="scientific">Paenibacillus lacisoli</name>
    <dbReference type="NCBI Taxonomy" id="3064525"/>
    <lineage>
        <taxon>Bacteria</taxon>
        <taxon>Bacillati</taxon>
        <taxon>Bacillota</taxon>
        <taxon>Bacilli</taxon>
        <taxon>Bacillales</taxon>
        <taxon>Paenibacillaceae</taxon>
        <taxon>Paenibacillus</taxon>
    </lineage>
</organism>
<dbReference type="InterPro" id="IPR015815">
    <property type="entry name" value="HIBADH-related"/>
</dbReference>
<dbReference type="Proteomes" id="UP001240171">
    <property type="component" value="Unassembled WGS sequence"/>
</dbReference>
<sequence length="295" mass="31384">MALSAENTAVGFIGTGVMGKSMAGHLQKAGYTLHIYTRTAAKAQELMDQGAIWHDTPGKLAQACQVIFTMVGYPSDVEEVYLGENGLVRSAAQDTYLVDMTTSSPQLAQRIYEAAAAEGLHAMDAPVSGGDIGARDAKLSIMVGGDAADFEAVKPLFELMGTNIVHQGSAGAGQHTKMCNQIAIASNMMGVCEAVAYAKTSGLNPENVLKSISTGAAGSWSLSNLAPRMIKGDFEPGFYVKHFIKDMRIALESAKDMGLNVPGLSLAESLYEKMSEMGYDEKGTQVLVQYYFQQA</sequence>
<dbReference type="EC" id="1.1.-.-" evidence="6"/>
<dbReference type="InterPro" id="IPR029154">
    <property type="entry name" value="HIBADH-like_NADP-bd"/>
</dbReference>
<feature type="domain" description="6-phosphogluconate dehydrogenase NADP-binding" evidence="4">
    <location>
        <begin position="10"/>
        <end position="168"/>
    </location>
</feature>
<reference evidence="6 7" key="1">
    <citation type="submission" date="2023-07" db="EMBL/GenBank/DDBJ databases">
        <title>Paenibacillus sp. JX-17 nov. isolated from soil.</title>
        <authorList>
            <person name="Wan Y."/>
            <person name="Liu B."/>
        </authorList>
    </citation>
    <scope>NUCLEOTIDE SEQUENCE [LARGE SCALE GENOMIC DNA]</scope>
    <source>
        <strain evidence="6 7">JX-17</strain>
    </source>
</reference>
<dbReference type="InterPro" id="IPR008927">
    <property type="entry name" value="6-PGluconate_DH-like_C_sf"/>
</dbReference>
<dbReference type="EMBL" id="JAUQTB010000011">
    <property type="protein sequence ID" value="MDO7908070.1"/>
    <property type="molecule type" value="Genomic_DNA"/>
</dbReference>
<dbReference type="Pfam" id="PF14833">
    <property type="entry name" value="NAD_binding_11"/>
    <property type="match status" value="1"/>
</dbReference>
<feature type="domain" description="3-hydroxyisobutyrate dehydrogenase-like NAD-binding" evidence="5">
    <location>
        <begin position="171"/>
        <end position="290"/>
    </location>
</feature>
<comment type="similarity">
    <text evidence="1">Belongs to the HIBADH-related family.</text>
</comment>
<evidence type="ECO:0000259" key="5">
    <source>
        <dbReference type="Pfam" id="PF14833"/>
    </source>
</evidence>
<dbReference type="Gene3D" id="1.10.1040.10">
    <property type="entry name" value="N-(1-d-carboxylethyl)-l-norvaline Dehydrogenase, domain 2"/>
    <property type="match status" value="1"/>
</dbReference>
<dbReference type="GO" id="GO:0016491">
    <property type="term" value="F:oxidoreductase activity"/>
    <property type="evidence" value="ECO:0007669"/>
    <property type="project" value="UniProtKB-KW"/>
</dbReference>
<dbReference type="Gene3D" id="3.40.50.720">
    <property type="entry name" value="NAD(P)-binding Rossmann-like Domain"/>
    <property type="match status" value="1"/>
</dbReference>
<keyword evidence="3" id="KW-0520">NAD</keyword>
<dbReference type="SUPFAM" id="SSF48179">
    <property type="entry name" value="6-phosphogluconate dehydrogenase C-terminal domain-like"/>
    <property type="match status" value="1"/>
</dbReference>
<dbReference type="RefSeq" id="WP_305025289.1">
    <property type="nucleotide sequence ID" value="NZ_JAUQTB010000011.1"/>
</dbReference>
<gene>
    <name evidence="6" type="ORF">Q5741_16785</name>
</gene>
<evidence type="ECO:0000313" key="6">
    <source>
        <dbReference type="EMBL" id="MDO7908070.1"/>
    </source>
</evidence>
<dbReference type="InterPro" id="IPR036291">
    <property type="entry name" value="NAD(P)-bd_dom_sf"/>
</dbReference>
<keyword evidence="7" id="KW-1185">Reference proteome</keyword>
<dbReference type="Pfam" id="PF03446">
    <property type="entry name" value="NAD_binding_2"/>
    <property type="match status" value="1"/>
</dbReference>
<evidence type="ECO:0000313" key="7">
    <source>
        <dbReference type="Proteomes" id="UP001240171"/>
    </source>
</evidence>
<protein>
    <submittedName>
        <fullName evidence="6">NAD(P)-dependent oxidoreductase</fullName>
        <ecNumber evidence="6">1.1.-.-</ecNumber>
    </submittedName>
</protein>
<name>A0ABT9CFP0_9BACL</name>
<dbReference type="PANTHER" id="PTHR43060">
    <property type="entry name" value="3-HYDROXYISOBUTYRATE DEHYDROGENASE-LIKE 1, MITOCHONDRIAL-RELATED"/>
    <property type="match status" value="1"/>
</dbReference>
<dbReference type="SUPFAM" id="SSF51735">
    <property type="entry name" value="NAD(P)-binding Rossmann-fold domains"/>
    <property type="match status" value="1"/>
</dbReference>
<dbReference type="PIRSF" id="PIRSF000103">
    <property type="entry name" value="HIBADH"/>
    <property type="match status" value="1"/>
</dbReference>
<dbReference type="PANTHER" id="PTHR43060:SF15">
    <property type="entry name" value="3-HYDROXYISOBUTYRATE DEHYDROGENASE-LIKE 1, MITOCHONDRIAL-RELATED"/>
    <property type="match status" value="1"/>
</dbReference>
<evidence type="ECO:0000256" key="3">
    <source>
        <dbReference type="ARBA" id="ARBA00023027"/>
    </source>
</evidence>
<dbReference type="InterPro" id="IPR006115">
    <property type="entry name" value="6PGDH_NADP-bd"/>
</dbReference>
<proteinExistence type="inferred from homology"/>
<evidence type="ECO:0000259" key="4">
    <source>
        <dbReference type="Pfam" id="PF03446"/>
    </source>
</evidence>
<comment type="caution">
    <text evidence="6">The sequence shown here is derived from an EMBL/GenBank/DDBJ whole genome shotgun (WGS) entry which is preliminary data.</text>
</comment>
<accession>A0ABT9CFP0</accession>
<evidence type="ECO:0000256" key="1">
    <source>
        <dbReference type="ARBA" id="ARBA00009080"/>
    </source>
</evidence>
<keyword evidence="2 6" id="KW-0560">Oxidoreductase</keyword>